<feature type="domain" description="DUF4136" evidence="1">
    <location>
        <begin position="32"/>
        <end position="162"/>
    </location>
</feature>
<dbReference type="Gene3D" id="3.30.160.670">
    <property type="match status" value="1"/>
</dbReference>
<evidence type="ECO:0000313" key="2">
    <source>
        <dbReference type="EMBL" id="GAA0880147.1"/>
    </source>
</evidence>
<dbReference type="InterPro" id="IPR025411">
    <property type="entry name" value="DUF4136"/>
</dbReference>
<dbReference type="EMBL" id="BAAAFI010000040">
    <property type="protein sequence ID" value="GAA0880147.1"/>
    <property type="molecule type" value="Genomic_DNA"/>
</dbReference>
<name>A0ABN1N2N8_9BACT</name>
<reference evidence="2 3" key="1">
    <citation type="journal article" date="2019" name="Int. J. Syst. Evol. Microbiol.">
        <title>The Global Catalogue of Microorganisms (GCM) 10K type strain sequencing project: providing services to taxonomists for standard genome sequencing and annotation.</title>
        <authorList>
            <consortium name="The Broad Institute Genomics Platform"/>
            <consortium name="The Broad Institute Genome Sequencing Center for Infectious Disease"/>
            <person name="Wu L."/>
            <person name="Ma J."/>
        </authorList>
    </citation>
    <scope>NUCLEOTIDE SEQUENCE [LARGE SCALE GENOMIC DNA]</scope>
    <source>
        <strain evidence="2 3">JCM 16112</strain>
    </source>
</reference>
<gene>
    <name evidence="2" type="ORF">GCM10009119_31170</name>
</gene>
<dbReference type="PROSITE" id="PS51257">
    <property type="entry name" value="PROKAR_LIPOPROTEIN"/>
    <property type="match status" value="1"/>
</dbReference>
<sequence length="165" mass="18394">MKNLILVSVAFFIFSSCKTSETVTVDAVANNEKLGQYQTFKVVEDSYSDKRNEQLTMAFREGLLRYGFEESSENPDFLIQAVVVTRDLVRNRVYNGNAFSSIPTSSIVEGTINTGMVGKVIFLIQDTKTNDISWMGVGTGITYGLKQMNAEYLDIAVYQLLATLN</sequence>
<dbReference type="Pfam" id="PF13590">
    <property type="entry name" value="DUF4136"/>
    <property type="match status" value="1"/>
</dbReference>
<dbReference type="Proteomes" id="UP001500469">
    <property type="component" value="Unassembled WGS sequence"/>
</dbReference>
<evidence type="ECO:0000313" key="3">
    <source>
        <dbReference type="Proteomes" id="UP001500469"/>
    </source>
</evidence>
<keyword evidence="3" id="KW-1185">Reference proteome</keyword>
<protein>
    <recommendedName>
        <fullName evidence="1">DUF4136 domain-containing protein</fullName>
    </recommendedName>
</protein>
<accession>A0ABN1N2N8</accession>
<evidence type="ECO:0000259" key="1">
    <source>
        <dbReference type="Pfam" id="PF13590"/>
    </source>
</evidence>
<organism evidence="2 3">
    <name type="scientific">Algoriphagus jejuensis</name>
    <dbReference type="NCBI Taxonomy" id="419934"/>
    <lineage>
        <taxon>Bacteria</taxon>
        <taxon>Pseudomonadati</taxon>
        <taxon>Bacteroidota</taxon>
        <taxon>Cytophagia</taxon>
        <taxon>Cytophagales</taxon>
        <taxon>Cyclobacteriaceae</taxon>
        <taxon>Algoriphagus</taxon>
    </lineage>
</organism>
<proteinExistence type="predicted"/>
<comment type="caution">
    <text evidence="2">The sequence shown here is derived from an EMBL/GenBank/DDBJ whole genome shotgun (WGS) entry which is preliminary data.</text>
</comment>
<dbReference type="RefSeq" id="WP_343853233.1">
    <property type="nucleotide sequence ID" value="NZ_BAAAFI010000040.1"/>
</dbReference>